<evidence type="ECO:0000313" key="2">
    <source>
        <dbReference type="Proteomes" id="UP001234297"/>
    </source>
</evidence>
<gene>
    <name evidence="1" type="ORF">MRB53_006991</name>
</gene>
<accession>A0ACC2MI78</accession>
<reference evidence="1 2" key="1">
    <citation type="journal article" date="2022" name="Hortic Res">
        <title>A haplotype resolved chromosomal level avocado genome allows analysis of novel avocado genes.</title>
        <authorList>
            <person name="Nath O."/>
            <person name="Fletcher S.J."/>
            <person name="Hayward A."/>
            <person name="Shaw L.M."/>
            <person name="Masouleh A.K."/>
            <person name="Furtado A."/>
            <person name="Henry R.J."/>
            <person name="Mitter N."/>
        </authorList>
    </citation>
    <scope>NUCLEOTIDE SEQUENCE [LARGE SCALE GENOMIC DNA]</scope>
    <source>
        <strain evidence="2">cv. Hass</strain>
    </source>
</reference>
<evidence type="ECO:0000313" key="1">
    <source>
        <dbReference type="EMBL" id="KAJ8645243.1"/>
    </source>
</evidence>
<dbReference type="Proteomes" id="UP001234297">
    <property type="component" value="Chromosome 2"/>
</dbReference>
<proteinExistence type="predicted"/>
<organism evidence="1 2">
    <name type="scientific">Persea americana</name>
    <name type="common">Avocado</name>
    <dbReference type="NCBI Taxonomy" id="3435"/>
    <lineage>
        <taxon>Eukaryota</taxon>
        <taxon>Viridiplantae</taxon>
        <taxon>Streptophyta</taxon>
        <taxon>Embryophyta</taxon>
        <taxon>Tracheophyta</taxon>
        <taxon>Spermatophyta</taxon>
        <taxon>Magnoliopsida</taxon>
        <taxon>Magnoliidae</taxon>
        <taxon>Laurales</taxon>
        <taxon>Lauraceae</taxon>
        <taxon>Persea</taxon>
    </lineage>
</organism>
<comment type="caution">
    <text evidence="1">The sequence shown here is derived from an EMBL/GenBank/DDBJ whole genome shotgun (WGS) entry which is preliminary data.</text>
</comment>
<name>A0ACC2MI78_PERAE</name>
<keyword evidence="2" id="KW-1185">Reference proteome</keyword>
<protein>
    <submittedName>
        <fullName evidence="1">Uncharacterized protein</fullName>
    </submittedName>
</protein>
<sequence length="204" mass="22667">MEKKDISRSVAKNIHGKEYQCDSSHSSLSSKKLKKTGSIVGPKLSKNSNSSEKGGLVKQREKLPNQRNEELKKPAQSTSNTEQGGSKKPREKLPYRKNEELKKPDAVQASDGRNIELKKPEAMQVSDERNEELKKREAVQASDGRSDDLKKLEAMKVGDGTASDGNMHEGDAKNKSNADEEAKPTKTSDFDLNVFPPNWDPDFI</sequence>
<dbReference type="EMBL" id="CM056810">
    <property type="protein sequence ID" value="KAJ8645243.1"/>
    <property type="molecule type" value="Genomic_DNA"/>
</dbReference>